<evidence type="ECO:0000256" key="1">
    <source>
        <dbReference type="ARBA" id="ARBA00004571"/>
    </source>
</evidence>
<keyword evidence="5" id="KW-0472">Membrane</keyword>
<evidence type="ECO:0000256" key="6">
    <source>
        <dbReference type="ARBA" id="ARBA00023237"/>
    </source>
</evidence>
<comment type="subcellular location">
    <subcellularLocation>
        <location evidence="1">Cell outer membrane</location>
        <topology evidence="1">Multi-pass membrane protein</topology>
    </subcellularLocation>
</comment>
<dbReference type="InterPro" id="IPR000531">
    <property type="entry name" value="Beta-barrel_TonB"/>
</dbReference>
<reference evidence="8" key="1">
    <citation type="journal article" date="2012" name="PLoS ONE">
        <title>Gene sets for utilization of primary and secondary nutrition supplies in the distal gut of endangered iberian lynx.</title>
        <authorList>
            <person name="Alcaide M."/>
            <person name="Messina E."/>
            <person name="Richter M."/>
            <person name="Bargiela R."/>
            <person name="Peplies J."/>
            <person name="Huws S.A."/>
            <person name="Newbold C.J."/>
            <person name="Golyshin P.N."/>
            <person name="Simon M.A."/>
            <person name="Lopez G."/>
            <person name="Yakimov M.M."/>
            <person name="Ferrer M."/>
        </authorList>
    </citation>
    <scope>NUCLEOTIDE SEQUENCE</scope>
</reference>
<keyword evidence="2" id="KW-0813">Transport</keyword>
<accession>J9FS62</accession>
<evidence type="ECO:0000256" key="2">
    <source>
        <dbReference type="ARBA" id="ARBA00022448"/>
    </source>
</evidence>
<dbReference type="InterPro" id="IPR023996">
    <property type="entry name" value="TonB-dep_OMP_SusC/RagA"/>
</dbReference>
<dbReference type="NCBIfam" id="TIGR04056">
    <property type="entry name" value="OMP_RagA_SusC"/>
    <property type="match status" value="1"/>
</dbReference>
<dbReference type="GO" id="GO:0009279">
    <property type="term" value="C:cell outer membrane"/>
    <property type="evidence" value="ECO:0007669"/>
    <property type="project" value="UniProtKB-SubCell"/>
</dbReference>
<name>J9FS62_9ZZZZ</name>
<dbReference type="Gene3D" id="2.40.170.20">
    <property type="entry name" value="TonB-dependent receptor, beta-barrel domain"/>
    <property type="match status" value="1"/>
</dbReference>
<gene>
    <name evidence="8" type="ORF">EVA_14558</name>
</gene>
<evidence type="ECO:0000259" key="7">
    <source>
        <dbReference type="Pfam" id="PF00593"/>
    </source>
</evidence>
<dbReference type="InterPro" id="IPR036942">
    <property type="entry name" value="Beta-barrel_TonB_sf"/>
</dbReference>
<dbReference type="EMBL" id="AMCI01004820">
    <property type="protein sequence ID" value="EJW97338.1"/>
    <property type="molecule type" value="Genomic_DNA"/>
</dbReference>
<comment type="caution">
    <text evidence="8">The sequence shown here is derived from an EMBL/GenBank/DDBJ whole genome shotgun (WGS) entry which is preliminary data.</text>
</comment>
<evidence type="ECO:0000256" key="5">
    <source>
        <dbReference type="ARBA" id="ARBA00023136"/>
    </source>
</evidence>
<keyword evidence="6" id="KW-0998">Cell outer membrane</keyword>
<sequence length="757" mass="86276">MGNYNAFIIPKGEYLVTPDGQLNKNARLRYDDTFADAMFKDAFRQEYNISASGGNEHTDFYVSMGYLDNDSYIIGSSYERLTARANVNSQLKPWLKVGTNIGYSKATQKGLQELAGMASNPFEVARSWAPIFPVHAYDAEGNMKYNENGTPMYDAGTGQTDGTESRPTATNQNVICNLYEDIRKTVSNNLTSRSYIELTFLKNFKFAANYSYDFTNSYETLYYTPTIGDGQSFGGRGTKGSYNTATTNFNQILSYSNLFGDDHHVSAKIGHEYYKYEYDYFAGQKTNFFNPTNPELNNGGQMQSMESYKANHNIEGYFAMADYDFRNKYYLSAAFRRDGTSRFLDKWGNFWSVGAAWRISSEDFMDGTNSWLNDLKIRASYGTQGNESILSEYDYPYVYTPYQDQYEVQWDGSALGYSPIFYGNPDLTWEKQKTVDVGVDFRLFNRFYGSVEYFIRRTDDMLFKRPVPFSTEGRPYNWENIGSMKNSGLEFDLNVDIFNNRDMKWTVSLIGSHYRNEVLTLPEENRENGITSGPFNLREGKNRYEYYTYKYAGMDEKGQAMWYMDEKDAEGNVIGQKTTTKYANATKYFIGKSALPDFNGGLSTTFSFKGIDLSIATAFQIGGWAYDYSFLGGMSSSFYVGHNKEMWNTFNPETGKGSYPIWNADNSSNSFTQMSDLNLIKASYFSIRNITLGYSLPKNLLQKFYLEKLRIFVSADNLALWSKRQGFDPRIAAAGSDKDYGGYSPVRVISGGINLTF</sequence>
<keyword evidence="3" id="KW-0812">Transmembrane</keyword>
<organism evidence="8">
    <name type="scientific">gut metagenome</name>
    <dbReference type="NCBI Taxonomy" id="749906"/>
    <lineage>
        <taxon>unclassified sequences</taxon>
        <taxon>metagenomes</taxon>
        <taxon>organismal metagenomes</taxon>
    </lineage>
</organism>
<dbReference type="SUPFAM" id="SSF56935">
    <property type="entry name" value="Porins"/>
    <property type="match status" value="1"/>
</dbReference>
<keyword evidence="4" id="KW-0798">TonB box</keyword>
<evidence type="ECO:0000256" key="4">
    <source>
        <dbReference type="ARBA" id="ARBA00023077"/>
    </source>
</evidence>
<evidence type="ECO:0000313" key="8">
    <source>
        <dbReference type="EMBL" id="EJW97338.1"/>
    </source>
</evidence>
<evidence type="ECO:0000256" key="3">
    <source>
        <dbReference type="ARBA" id="ARBA00022692"/>
    </source>
</evidence>
<dbReference type="AlphaFoldDB" id="J9FS62"/>
<keyword evidence="8" id="KW-0675">Receptor</keyword>
<protein>
    <submittedName>
        <fullName evidence="8">TonB-dependent receptor plug domain protein</fullName>
    </submittedName>
</protein>
<dbReference type="Pfam" id="PF00593">
    <property type="entry name" value="TonB_dep_Rec_b-barrel"/>
    <property type="match status" value="1"/>
</dbReference>
<dbReference type="PROSITE" id="PS52016">
    <property type="entry name" value="TONB_DEPENDENT_REC_3"/>
    <property type="match status" value="1"/>
</dbReference>
<dbReference type="InterPro" id="IPR039426">
    <property type="entry name" value="TonB-dep_rcpt-like"/>
</dbReference>
<proteinExistence type="predicted"/>
<feature type="domain" description="TonB-dependent receptor-like beta-barrel" evidence="7">
    <location>
        <begin position="162"/>
        <end position="718"/>
    </location>
</feature>